<protein>
    <submittedName>
        <fullName evidence="1">Uncharacterized protein</fullName>
    </submittedName>
</protein>
<accession>A0A8E0NBX5</accession>
<dbReference type="AlphaFoldDB" id="A0A8E0NBX5"/>
<keyword evidence="2" id="KW-1185">Reference proteome</keyword>
<reference evidence="2" key="1">
    <citation type="journal article" date="2013" name="Genome Announc.">
        <title>Draft Genome Sequence of the Dimorphic Prosthecate Bacterium Brevundimonas abyssalis TAR-001T.</title>
        <authorList>
            <person name="Tsubouchi T."/>
            <person name="Nishi S."/>
            <person name="Usui K."/>
            <person name="Shimane Y."/>
            <person name="Takaki Y."/>
            <person name="Maruyama T."/>
            <person name="Hatada Y."/>
        </authorList>
    </citation>
    <scope>NUCLEOTIDE SEQUENCE [LARGE SCALE GENOMIC DNA]</scope>
    <source>
        <strain evidence="2">TAR-001</strain>
    </source>
</reference>
<sequence>MGEFLWSTPPDNPVARSRCRRWGAQVPGARGESLLRRGWI</sequence>
<evidence type="ECO:0000313" key="2">
    <source>
        <dbReference type="Proteomes" id="UP000016569"/>
    </source>
</evidence>
<proteinExistence type="predicted"/>
<organism evidence="1 2">
    <name type="scientific">Brevundimonas abyssalis TAR-001</name>
    <dbReference type="NCBI Taxonomy" id="1391729"/>
    <lineage>
        <taxon>Bacteria</taxon>
        <taxon>Pseudomonadati</taxon>
        <taxon>Pseudomonadota</taxon>
        <taxon>Alphaproteobacteria</taxon>
        <taxon>Caulobacterales</taxon>
        <taxon>Caulobacteraceae</taxon>
        <taxon>Brevundimonas</taxon>
    </lineage>
</organism>
<gene>
    <name evidence="1" type="ORF">MBEBAB_1788</name>
</gene>
<dbReference type="Proteomes" id="UP000016569">
    <property type="component" value="Unassembled WGS sequence"/>
</dbReference>
<evidence type="ECO:0000313" key="1">
    <source>
        <dbReference type="EMBL" id="GAD59538.1"/>
    </source>
</evidence>
<name>A0A8E0NBX5_9CAUL</name>
<comment type="caution">
    <text evidence="1">The sequence shown here is derived from an EMBL/GenBank/DDBJ whole genome shotgun (WGS) entry which is preliminary data.</text>
</comment>
<dbReference type="EMBL" id="BATC01000030">
    <property type="protein sequence ID" value="GAD59538.1"/>
    <property type="molecule type" value="Genomic_DNA"/>
</dbReference>